<dbReference type="InterPro" id="IPR002938">
    <property type="entry name" value="FAD-bd"/>
</dbReference>
<evidence type="ECO:0000313" key="4">
    <source>
        <dbReference type="EMBL" id="GBG27874.1"/>
    </source>
</evidence>
<dbReference type="Pfam" id="PF01494">
    <property type="entry name" value="FAD_binding_3"/>
    <property type="match status" value="1"/>
</dbReference>
<keyword evidence="5" id="KW-1185">Reference proteome</keyword>
<dbReference type="PRINTS" id="PR00420">
    <property type="entry name" value="RNGMNOXGNASE"/>
</dbReference>
<comment type="caution">
    <text evidence="4">The sequence shown here is derived from an EMBL/GenBank/DDBJ whole genome shotgun (WGS) entry which is preliminary data.</text>
</comment>
<dbReference type="InParanoid" id="A0A2R5GJ36"/>
<evidence type="ECO:0000313" key="5">
    <source>
        <dbReference type="Proteomes" id="UP000241890"/>
    </source>
</evidence>
<reference evidence="4 5" key="1">
    <citation type="submission" date="2017-12" db="EMBL/GenBank/DDBJ databases">
        <title>Sequencing, de novo assembly and annotation of complete genome of a new Thraustochytrid species, strain FCC1311.</title>
        <authorList>
            <person name="Sedici K."/>
            <person name="Godart F."/>
            <person name="Aiese Cigliano R."/>
            <person name="Sanseverino W."/>
            <person name="Barakat M."/>
            <person name="Ortet P."/>
            <person name="Marechal E."/>
            <person name="Cagnac O."/>
            <person name="Amato A."/>
        </authorList>
    </citation>
    <scope>NUCLEOTIDE SEQUENCE [LARGE SCALE GENOMIC DNA]</scope>
</reference>
<dbReference type="Gene3D" id="3.50.50.60">
    <property type="entry name" value="FAD/NAD(P)-binding domain"/>
    <property type="match status" value="1"/>
</dbReference>
<dbReference type="InterPro" id="IPR036188">
    <property type="entry name" value="FAD/NAD-bd_sf"/>
</dbReference>
<dbReference type="GO" id="GO:0071949">
    <property type="term" value="F:FAD binding"/>
    <property type="evidence" value="ECO:0007669"/>
    <property type="project" value="InterPro"/>
</dbReference>
<evidence type="ECO:0000259" key="3">
    <source>
        <dbReference type="Pfam" id="PF01494"/>
    </source>
</evidence>
<gene>
    <name evidence="4" type="ORF">FCC1311_040972</name>
</gene>
<dbReference type="SUPFAM" id="SSF51905">
    <property type="entry name" value="FAD/NAD(P)-binding domain"/>
    <property type="match status" value="1"/>
</dbReference>
<dbReference type="PANTHER" id="PTHR13789">
    <property type="entry name" value="MONOOXYGENASE"/>
    <property type="match status" value="1"/>
</dbReference>
<organism evidence="4 5">
    <name type="scientific">Hondaea fermentalgiana</name>
    <dbReference type="NCBI Taxonomy" id="2315210"/>
    <lineage>
        <taxon>Eukaryota</taxon>
        <taxon>Sar</taxon>
        <taxon>Stramenopiles</taxon>
        <taxon>Bigyra</taxon>
        <taxon>Labyrinthulomycetes</taxon>
        <taxon>Thraustochytrida</taxon>
        <taxon>Thraustochytriidae</taxon>
        <taxon>Hondaea</taxon>
    </lineage>
</organism>
<feature type="domain" description="FAD-binding" evidence="3">
    <location>
        <begin position="7"/>
        <end position="345"/>
    </location>
</feature>
<proteinExistence type="predicted"/>
<dbReference type="PANTHER" id="PTHR13789:SF309">
    <property type="entry name" value="PUTATIVE (AFU_ORTHOLOGUE AFUA_6G14510)-RELATED"/>
    <property type="match status" value="1"/>
</dbReference>
<dbReference type="InterPro" id="IPR050493">
    <property type="entry name" value="FAD-dep_Monooxygenase_BioMet"/>
</dbReference>
<protein>
    <submittedName>
        <fullName evidence="4">Kynurenine 3-monooxygenase</fullName>
    </submittedName>
</protein>
<dbReference type="Proteomes" id="UP000241890">
    <property type="component" value="Unassembled WGS sequence"/>
</dbReference>
<evidence type="ECO:0000256" key="1">
    <source>
        <dbReference type="ARBA" id="ARBA00023002"/>
    </source>
</evidence>
<name>A0A2R5GJ36_9STRA</name>
<sequence>MMQKPLRVVIAGAGVGGLAAAHELVHRLGDRVHVRLLEAAHELRPQLGAGFSLSGGLQCLRQIPALSDELSKISSTPKLFRTVQEDGTLLASFPAKDLVGDPPALAQFMRDELQLTLAKTLPDGLVECGQRVVSVDKENRMLHTEKESDIPFDLLIGADGIKSHIRGEHFDKEWDREYSGLSMYYGVISNDEVKKHGDFRFQEGAITETVGKGNLQLSFQCGPSRDWTFAYAYRCAEPPADDEWATTDEALREKMSEITKFSSRAMHFGIYHTPPRSVSWVNDRIVLLGDAAHATTPFMGQGANQAIQDAACLGRLLSEDLTQIDAALQEFYKIREPVTSRIIKNSKFAGQLRTADSFMERTLRSIAYRIMFARDGALFKRIYQAETKPVI</sequence>
<dbReference type="GO" id="GO:0004497">
    <property type="term" value="F:monooxygenase activity"/>
    <property type="evidence" value="ECO:0007669"/>
    <property type="project" value="UniProtKB-KW"/>
</dbReference>
<accession>A0A2R5GJ36</accession>
<evidence type="ECO:0000256" key="2">
    <source>
        <dbReference type="ARBA" id="ARBA00023033"/>
    </source>
</evidence>
<keyword evidence="2 4" id="KW-0503">Monooxygenase</keyword>
<dbReference type="EMBL" id="BEYU01000036">
    <property type="protein sequence ID" value="GBG27874.1"/>
    <property type="molecule type" value="Genomic_DNA"/>
</dbReference>
<dbReference type="AlphaFoldDB" id="A0A2R5GJ36"/>
<dbReference type="OrthoDB" id="417877at2759"/>
<keyword evidence="1" id="KW-0560">Oxidoreductase</keyword>